<dbReference type="EMBL" id="CP002018">
    <property type="protein sequence ID" value="AEM41715.1"/>
    <property type="molecule type" value="Genomic_DNA"/>
</dbReference>
<dbReference type="Gene3D" id="3.30.1150.10">
    <property type="match status" value="1"/>
</dbReference>
<dbReference type="SUPFAM" id="SSF74653">
    <property type="entry name" value="TolA/TonB C-terminal domain"/>
    <property type="match status" value="1"/>
</dbReference>
<evidence type="ECO:0000259" key="7">
    <source>
        <dbReference type="PROSITE" id="PS52015"/>
    </source>
</evidence>
<evidence type="ECO:0000313" key="9">
    <source>
        <dbReference type="Proteomes" id="UP000000692"/>
    </source>
</evidence>
<evidence type="ECO:0000256" key="5">
    <source>
        <dbReference type="SAM" id="MobiDB-lite"/>
    </source>
</evidence>
<accession>F9Y424</accession>
<proteinExistence type="predicted"/>
<feature type="transmembrane region" description="Helical" evidence="6">
    <location>
        <begin position="20"/>
        <end position="40"/>
    </location>
</feature>
<keyword evidence="4 6" id="KW-0472">Membrane</keyword>
<gene>
    <name evidence="8" type="ordered locus">KVU_1875</name>
</gene>
<dbReference type="HOGENOM" id="CLU_787038_0_0_5"/>
<keyword evidence="2 6" id="KW-0812">Transmembrane</keyword>
<dbReference type="GO" id="GO:0055085">
    <property type="term" value="P:transmembrane transport"/>
    <property type="evidence" value="ECO:0007669"/>
    <property type="project" value="InterPro"/>
</dbReference>
<evidence type="ECO:0000256" key="1">
    <source>
        <dbReference type="ARBA" id="ARBA00004167"/>
    </source>
</evidence>
<feature type="compositionally biased region" description="Acidic residues" evidence="5">
    <location>
        <begin position="118"/>
        <end position="155"/>
    </location>
</feature>
<evidence type="ECO:0000313" key="8">
    <source>
        <dbReference type="EMBL" id="AEM41715.1"/>
    </source>
</evidence>
<feature type="compositionally biased region" description="Low complexity" evidence="5">
    <location>
        <begin position="79"/>
        <end position="93"/>
    </location>
</feature>
<dbReference type="RefSeq" id="WP_014537960.1">
    <property type="nucleotide sequence ID" value="NC_017384.1"/>
</dbReference>
<organism evidence="8 9">
    <name type="scientific">Ketogulonicigenium vulgare (strain WSH-001)</name>
    <dbReference type="NCBI Taxonomy" id="759362"/>
    <lineage>
        <taxon>Bacteria</taxon>
        <taxon>Pseudomonadati</taxon>
        <taxon>Pseudomonadota</taxon>
        <taxon>Alphaproteobacteria</taxon>
        <taxon>Rhodobacterales</taxon>
        <taxon>Roseobacteraceae</taxon>
        <taxon>Ketogulonicigenium</taxon>
    </lineage>
</organism>
<dbReference type="PROSITE" id="PS52015">
    <property type="entry name" value="TONB_CTD"/>
    <property type="match status" value="1"/>
</dbReference>
<dbReference type="NCBIfam" id="TIGR01352">
    <property type="entry name" value="tonB_Cterm"/>
    <property type="match status" value="1"/>
</dbReference>
<dbReference type="PATRIC" id="fig|759362.5.peg.1941"/>
<dbReference type="KEGG" id="kvl:KVU_1875"/>
<dbReference type="Pfam" id="PF13103">
    <property type="entry name" value="TonB_2"/>
    <property type="match status" value="1"/>
</dbReference>
<evidence type="ECO:0000256" key="2">
    <source>
        <dbReference type="ARBA" id="ARBA00022692"/>
    </source>
</evidence>
<feature type="compositionally biased region" description="Acidic residues" evidence="5">
    <location>
        <begin position="188"/>
        <end position="198"/>
    </location>
</feature>
<comment type="subcellular location">
    <subcellularLocation>
        <location evidence="1">Membrane</location>
        <topology evidence="1">Single-pass membrane protein</topology>
    </subcellularLocation>
</comment>
<evidence type="ECO:0000256" key="3">
    <source>
        <dbReference type="ARBA" id="ARBA00022989"/>
    </source>
</evidence>
<protein>
    <recommendedName>
        <fullName evidence="7">TonB C-terminal domain-containing protein</fullName>
    </recommendedName>
</protein>
<feature type="compositionally biased region" description="Pro residues" evidence="5">
    <location>
        <begin position="205"/>
        <end position="217"/>
    </location>
</feature>
<keyword evidence="3 6" id="KW-1133">Transmembrane helix</keyword>
<dbReference type="InterPro" id="IPR006260">
    <property type="entry name" value="TonB/TolA_C"/>
</dbReference>
<keyword evidence="9" id="KW-1185">Reference proteome</keyword>
<feature type="compositionally biased region" description="Low complexity" evidence="5">
    <location>
        <begin position="243"/>
        <end position="261"/>
    </location>
</feature>
<feature type="region of interest" description="Disordered" evidence="5">
    <location>
        <begin position="79"/>
        <end position="264"/>
    </location>
</feature>
<feature type="domain" description="TonB C-terminal" evidence="7">
    <location>
        <begin position="262"/>
        <end position="352"/>
    </location>
</feature>
<reference evidence="8 9" key="1">
    <citation type="journal article" date="2011" name="J. Bacteriol.">
        <title>Complete genome sequence of the industrial strain Ketogulonicigenium vulgare WSH-001.</title>
        <authorList>
            <person name="Liu L."/>
            <person name="Li Y."/>
            <person name="Zhang J."/>
            <person name="Zhou Z."/>
            <person name="Liu J."/>
            <person name="Li X."/>
            <person name="Zhou J."/>
            <person name="Du G."/>
            <person name="Wang L."/>
            <person name="Chen J."/>
        </authorList>
    </citation>
    <scope>NUCLEOTIDE SEQUENCE [LARGE SCALE GENOMIC DNA]</scope>
    <source>
        <strain evidence="8 9">WSH-001</strain>
    </source>
</reference>
<sequence>MAARRPMTEEVARLTAGEVSLWAGASATVIAAVLGGIWLVPQLLPPREAMAGSLNPVSVELAQFDASPMTETLDVAEGELSAASEAAPEVAPELVDETAEPDPEPEVTPEELPPPEEVQPEETPPEEVQPEELPPEELPPEELPPEEVLPEELPPEDLPPPPPEEPIDIAPEIDVPDPAVALAPVEVPPDEVLEEVPEEVAAAVPSPPRRPNPPPPPPREEPRRAPPPASASSASAPPPTQRQAEQAVSQQAAVGVGASQSEISRWQSRLRTHIERRRGSNNRLRERGDVGLSIRVDRAGTLQAAQVIQSSGNAELDQHALATVQRIGGMPAPPEGITDAGLQVTFVLSYTR</sequence>
<dbReference type="GO" id="GO:0016020">
    <property type="term" value="C:membrane"/>
    <property type="evidence" value="ECO:0007669"/>
    <property type="project" value="UniProtKB-SubCell"/>
</dbReference>
<dbReference type="InterPro" id="IPR037682">
    <property type="entry name" value="TonB_C"/>
</dbReference>
<dbReference type="AlphaFoldDB" id="F9Y424"/>
<evidence type="ECO:0000256" key="4">
    <source>
        <dbReference type="ARBA" id="ARBA00023136"/>
    </source>
</evidence>
<evidence type="ECO:0000256" key="6">
    <source>
        <dbReference type="SAM" id="Phobius"/>
    </source>
</evidence>
<feature type="compositionally biased region" description="Low complexity" evidence="5">
    <location>
        <begin position="168"/>
        <end position="185"/>
    </location>
</feature>
<dbReference type="OrthoDB" id="7926482at2"/>
<name>F9Y424_KETVW</name>
<dbReference type="eggNOG" id="COG0810">
    <property type="taxonomic scope" value="Bacteria"/>
</dbReference>
<dbReference type="Proteomes" id="UP000000692">
    <property type="component" value="Chromosome"/>
</dbReference>
<feature type="compositionally biased region" description="Acidic residues" evidence="5">
    <location>
        <begin position="94"/>
        <end position="109"/>
    </location>
</feature>